<evidence type="ECO:0000256" key="1">
    <source>
        <dbReference type="ARBA" id="ARBA00022676"/>
    </source>
</evidence>
<dbReference type="eggNOG" id="COG0438">
    <property type="taxonomic scope" value="Bacteria"/>
</dbReference>
<keyword evidence="1" id="KW-0328">Glycosyltransferase</keyword>
<dbReference type="Proteomes" id="UP000002218">
    <property type="component" value="Chromosome"/>
</dbReference>
<evidence type="ECO:0000313" key="4">
    <source>
        <dbReference type="EMBL" id="ACV79694.1"/>
    </source>
</evidence>
<dbReference type="RefSeq" id="WP_015748560.1">
    <property type="nucleotide sequence ID" value="NC_013235.1"/>
</dbReference>
<dbReference type="Pfam" id="PF13439">
    <property type="entry name" value="Glyco_transf_4"/>
    <property type="match status" value="1"/>
</dbReference>
<organism evidence="4 5">
    <name type="scientific">Nakamurella multipartita (strain ATCC 700099 / DSM 44233 / CIP 104796 / JCM 9543 / NBRC 105858 / Y-104)</name>
    <name type="common">Microsphaera multipartita</name>
    <dbReference type="NCBI Taxonomy" id="479431"/>
    <lineage>
        <taxon>Bacteria</taxon>
        <taxon>Bacillati</taxon>
        <taxon>Actinomycetota</taxon>
        <taxon>Actinomycetes</taxon>
        <taxon>Nakamurellales</taxon>
        <taxon>Nakamurellaceae</taxon>
        <taxon>Nakamurella</taxon>
    </lineage>
</organism>
<dbReference type="HOGENOM" id="CLU_067077_0_0_11"/>
<evidence type="ECO:0000259" key="3">
    <source>
        <dbReference type="Pfam" id="PF13439"/>
    </source>
</evidence>
<name>C8XDZ1_NAKMY</name>
<dbReference type="GO" id="GO:0016757">
    <property type="term" value="F:glycosyltransferase activity"/>
    <property type="evidence" value="ECO:0007669"/>
    <property type="project" value="UniProtKB-KW"/>
</dbReference>
<feature type="domain" description="Glycosyltransferase subfamily 4-like N-terminal" evidence="3">
    <location>
        <begin position="29"/>
        <end position="152"/>
    </location>
</feature>
<dbReference type="KEGG" id="nml:Namu_3366"/>
<dbReference type="InterPro" id="IPR028098">
    <property type="entry name" value="Glyco_trans_4-like_N"/>
</dbReference>
<evidence type="ECO:0000256" key="2">
    <source>
        <dbReference type="ARBA" id="ARBA00022679"/>
    </source>
</evidence>
<dbReference type="SUPFAM" id="SSF53756">
    <property type="entry name" value="UDP-Glycosyltransferase/glycogen phosphorylase"/>
    <property type="match status" value="1"/>
</dbReference>
<reference evidence="4 5" key="2">
    <citation type="journal article" date="2010" name="Stand. Genomic Sci.">
        <title>Complete genome sequence of Nakamurella multipartita type strain (Y-104).</title>
        <authorList>
            <person name="Tice H."/>
            <person name="Mayilraj S."/>
            <person name="Sims D."/>
            <person name="Lapidus A."/>
            <person name="Nolan M."/>
            <person name="Lucas S."/>
            <person name="Glavina Del Rio T."/>
            <person name="Copeland A."/>
            <person name="Cheng J.F."/>
            <person name="Meincke L."/>
            <person name="Bruce D."/>
            <person name="Goodwin L."/>
            <person name="Pitluck S."/>
            <person name="Ivanova N."/>
            <person name="Mavromatis K."/>
            <person name="Ovchinnikova G."/>
            <person name="Pati A."/>
            <person name="Chen A."/>
            <person name="Palaniappan K."/>
            <person name="Land M."/>
            <person name="Hauser L."/>
            <person name="Chang Y.J."/>
            <person name="Jeffries C.D."/>
            <person name="Detter J.C."/>
            <person name="Brettin T."/>
            <person name="Rohde M."/>
            <person name="Goker M."/>
            <person name="Bristow J."/>
            <person name="Eisen J.A."/>
            <person name="Markowitz V."/>
            <person name="Hugenholtz P."/>
            <person name="Kyrpides N.C."/>
            <person name="Klenk H.P."/>
            <person name="Chen F."/>
        </authorList>
    </citation>
    <scope>NUCLEOTIDE SEQUENCE [LARGE SCALE GENOMIC DNA]</scope>
    <source>
        <strain evidence="5">ATCC 700099 / DSM 44233 / CIP 104796 / JCM 9543 / NBRC 105858 / Y-104</strain>
    </source>
</reference>
<dbReference type="EMBL" id="CP001737">
    <property type="protein sequence ID" value="ACV79694.1"/>
    <property type="molecule type" value="Genomic_DNA"/>
</dbReference>
<keyword evidence="2" id="KW-0808">Transferase</keyword>
<keyword evidence="5" id="KW-1185">Reference proteome</keyword>
<sequence>MIDQSPLRVASIPAGHPYVRNLAAPEPPHRVRRLADPIPPVADPLPGQWWPPVMLGRDWVDRHHDDFDVMHVHFGFESTDPTTLRQWCADLARRRRPLVVTVHDLVNPHFADQREHRRLLDVLIPRADRLITLTPGAAAEIERRWQRPAEVIGHPHIAPLDWTPPDRPDRSERPDEFVIGVSVRDLRANVDPLPVLQALDAARPGLPGTTVRVDLHPGIRERTDDRARALLRWLDARRTEPGWQIRTHPRYTDEQLLDHLHELDLSVLPYGFGTHSGWLEACVDVGTAVLVPDIGYYAQQHGHPSFARTADGVDAGPFAAVLARVRRDPSVARPPRPDRRAQRRDIAAAHERIYRAALAQRQ</sequence>
<accession>C8XDZ1</accession>
<dbReference type="InParanoid" id="C8XDZ1"/>
<dbReference type="Gene3D" id="3.40.50.2000">
    <property type="entry name" value="Glycogen Phosphorylase B"/>
    <property type="match status" value="1"/>
</dbReference>
<dbReference type="STRING" id="479431.Namu_3366"/>
<evidence type="ECO:0000313" key="5">
    <source>
        <dbReference type="Proteomes" id="UP000002218"/>
    </source>
</evidence>
<dbReference type="AlphaFoldDB" id="C8XDZ1"/>
<gene>
    <name evidence="4" type="ordered locus">Namu_3366</name>
</gene>
<reference evidence="5" key="1">
    <citation type="submission" date="2009-09" db="EMBL/GenBank/DDBJ databases">
        <title>The complete genome of Nakamurella multipartita DSM 44233.</title>
        <authorList>
            <consortium name="US DOE Joint Genome Institute (JGI-PGF)"/>
            <person name="Lucas S."/>
            <person name="Copeland A."/>
            <person name="Lapidus A."/>
            <person name="Glavina del Rio T."/>
            <person name="Dalin E."/>
            <person name="Tice H."/>
            <person name="Bruce D."/>
            <person name="Goodwin L."/>
            <person name="Pitluck S."/>
            <person name="Kyrpides N."/>
            <person name="Mavromatis K."/>
            <person name="Ivanova N."/>
            <person name="Ovchinnikova G."/>
            <person name="Sims D."/>
            <person name="Meincke L."/>
            <person name="Brettin T."/>
            <person name="Detter J.C."/>
            <person name="Han C."/>
            <person name="Larimer F."/>
            <person name="Land M."/>
            <person name="Hauser L."/>
            <person name="Markowitz V."/>
            <person name="Cheng J.-F."/>
            <person name="Hugenholtz P."/>
            <person name="Woyke T."/>
            <person name="Wu D."/>
            <person name="Klenk H.-P."/>
            <person name="Eisen J.A."/>
        </authorList>
    </citation>
    <scope>NUCLEOTIDE SEQUENCE [LARGE SCALE GENOMIC DNA]</scope>
    <source>
        <strain evidence="5">ATCC 700099 / DSM 44233 / CIP 104796 / JCM 9543 / NBRC 105858 / Y-104</strain>
    </source>
</reference>
<dbReference type="OrthoDB" id="3287135at2"/>
<protein>
    <recommendedName>
        <fullName evidence="3">Glycosyltransferase subfamily 4-like N-terminal domain-containing protein</fullName>
    </recommendedName>
</protein>
<proteinExistence type="predicted"/>